<sequence>MDFQKGLIKRTEGQRKKHYSQLTQDEYKVLRNKLANVRQQWLRKGVTLSYHLQEKMMLNETIFSLDEAMKCIMFGQIIEYNTTDTDKRVLLRSTQTISHEGKLVNQCIVVSLKTFRVVTSFLNYADDNHTTINLDRYDESLEVV</sequence>
<comment type="caution">
    <text evidence="1">The sequence shown here is derived from an EMBL/GenBank/DDBJ whole genome shotgun (WGS) entry which is preliminary data.</text>
</comment>
<dbReference type="Proteomes" id="UP000545774">
    <property type="component" value="Unassembled WGS sequence"/>
</dbReference>
<accession>A0ACA9AT50</accession>
<protein>
    <submittedName>
        <fullName evidence="1">Uncharacterized protein</fullName>
    </submittedName>
</protein>
<evidence type="ECO:0000313" key="1">
    <source>
        <dbReference type="EMBL" id="CAD0300143.1"/>
    </source>
</evidence>
<evidence type="ECO:0000313" key="2">
    <source>
        <dbReference type="Proteomes" id="UP000545774"/>
    </source>
</evidence>
<dbReference type="EMBL" id="CAJDKB010000002">
    <property type="protein sequence ID" value="CAD0300143.1"/>
    <property type="molecule type" value="Genomic_DNA"/>
</dbReference>
<proteinExistence type="predicted"/>
<name>A0ACA9AT50_9CAUD</name>
<organism evidence="1 2">
    <name type="scientific">Enterococcus phage vB_EhiS_268</name>
    <dbReference type="NCBI Taxonomy" id="2736817"/>
    <lineage>
        <taxon>Viruses</taxon>
        <taxon>Duplodnaviria</taxon>
        <taxon>Heunggongvirae</taxon>
        <taxon>Uroviricota</taxon>
        <taxon>Caudoviricetes</taxon>
        <taxon>Delfunavirus</taxon>
        <taxon>Delfunavirus v268</taxon>
    </lineage>
</organism>
<keyword evidence="2" id="KW-1185">Reference proteome</keyword>
<reference evidence="1" key="1">
    <citation type="submission" date="2020-07" db="EMBL/GenBank/DDBJ databases">
        <authorList>
            <person name="Ladero V."/>
        </authorList>
    </citation>
    <scope>NUCLEOTIDE SEQUENCE</scope>
</reference>